<reference evidence="2 3" key="1">
    <citation type="submission" date="2019-07" db="EMBL/GenBank/DDBJ databases">
        <title>Whole genome shotgun sequence of Adhaeribacter aerolatus NBRC 106133.</title>
        <authorList>
            <person name="Hosoyama A."/>
            <person name="Uohara A."/>
            <person name="Ohji S."/>
            <person name="Ichikawa N."/>
        </authorList>
    </citation>
    <scope>NUCLEOTIDE SEQUENCE [LARGE SCALE GENOMIC DNA]</scope>
    <source>
        <strain evidence="2 3">NBRC 106133</strain>
    </source>
</reference>
<keyword evidence="1" id="KW-0472">Membrane</keyword>
<dbReference type="AlphaFoldDB" id="A0A512B125"/>
<dbReference type="RefSeq" id="WP_146900169.1">
    <property type="nucleotide sequence ID" value="NZ_BJYS01000026.1"/>
</dbReference>
<evidence type="ECO:0000256" key="1">
    <source>
        <dbReference type="SAM" id="Phobius"/>
    </source>
</evidence>
<name>A0A512B125_9BACT</name>
<proteinExistence type="predicted"/>
<protein>
    <submittedName>
        <fullName evidence="2">Uncharacterized protein</fullName>
    </submittedName>
</protein>
<feature type="transmembrane region" description="Helical" evidence="1">
    <location>
        <begin position="28"/>
        <end position="49"/>
    </location>
</feature>
<keyword evidence="1" id="KW-0812">Transmembrane</keyword>
<gene>
    <name evidence="2" type="ORF">AAE02nite_33340</name>
</gene>
<keyword evidence="1" id="KW-1133">Transmembrane helix</keyword>
<sequence length="136" mass="15681">MLNFFYYFYYRIREANNPSGTVSANGGWAAYFTIVILLILNCLSIYFLLLGLFNQQLGAWLWQDKQLNRFITLFLALVISIGVYGWYKLRQSQIEQTLTGFKTESSDERRVGGALIMAYIFTSCGLLIYALFLPLL</sequence>
<evidence type="ECO:0000313" key="2">
    <source>
        <dbReference type="EMBL" id="GEO05670.1"/>
    </source>
</evidence>
<feature type="transmembrane region" description="Helical" evidence="1">
    <location>
        <begin position="111"/>
        <end position="132"/>
    </location>
</feature>
<dbReference type="Proteomes" id="UP000321532">
    <property type="component" value="Unassembled WGS sequence"/>
</dbReference>
<keyword evidence="3" id="KW-1185">Reference proteome</keyword>
<feature type="transmembrane region" description="Helical" evidence="1">
    <location>
        <begin position="70"/>
        <end position="87"/>
    </location>
</feature>
<comment type="caution">
    <text evidence="2">The sequence shown here is derived from an EMBL/GenBank/DDBJ whole genome shotgun (WGS) entry which is preliminary data.</text>
</comment>
<evidence type="ECO:0000313" key="3">
    <source>
        <dbReference type="Proteomes" id="UP000321532"/>
    </source>
</evidence>
<organism evidence="2 3">
    <name type="scientific">Adhaeribacter aerolatus</name>
    <dbReference type="NCBI Taxonomy" id="670289"/>
    <lineage>
        <taxon>Bacteria</taxon>
        <taxon>Pseudomonadati</taxon>
        <taxon>Bacteroidota</taxon>
        <taxon>Cytophagia</taxon>
        <taxon>Cytophagales</taxon>
        <taxon>Hymenobacteraceae</taxon>
        <taxon>Adhaeribacter</taxon>
    </lineage>
</organism>
<accession>A0A512B125</accession>
<dbReference type="EMBL" id="BJYS01000026">
    <property type="protein sequence ID" value="GEO05670.1"/>
    <property type="molecule type" value="Genomic_DNA"/>
</dbReference>